<comment type="caution">
    <text evidence="2">The sequence shown here is derived from an EMBL/GenBank/DDBJ whole genome shotgun (WGS) entry which is preliminary data.</text>
</comment>
<gene>
    <name evidence="2" type="ORF">ONE63_010929</name>
</gene>
<feature type="region of interest" description="Disordered" evidence="1">
    <location>
        <begin position="47"/>
        <end position="70"/>
    </location>
</feature>
<feature type="compositionally biased region" description="Basic residues" evidence="1">
    <location>
        <begin position="107"/>
        <end position="126"/>
    </location>
</feature>
<protein>
    <recommendedName>
        <fullName evidence="4">Ig-like domain-containing protein</fullName>
    </recommendedName>
</protein>
<dbReference type="InterPro" id="IPR013783">
    <property type="entry name" value="Ig-like_fold"/>
</dbReference>
<organism evidence="2 3">
    <name type="scientific">Megalurothrips usitatus</name>
    <name type="common">bean blossom thrips</name>
    <dbReference type="NCBI Taxonomy" id="439358"/>
    <lineage>
        <taxon>Eukaryota</taxon>
        <taxon>Metazoa</taxon>
        <taxon>Ecdysozoa</taxon>
        <taxon>Arthropoda</taxon>
        <taxon>Hexapoda</taxon>
        <taxon>Insecta</taxon>
        <taxon>Pterygota</taxon>
        <taxon>Neoptera</taxon>
        <taxon>Paraneoptera</taxon>
        <taxon>Thysanoptera</taxon>
        <taxon>Terebrantia</taxon>
        <taxon>Thripoidea</taxon>
        <taxon>Thripidae</taxon>
        <taxon>Megalurothrips</taxon>
    </lineage>
</organism>
<evidence type="ECO:0000256" key="1">
    <source>
        <dbReference type="SAM" id="MobiDB-lite"/>
    </source>
</evidence>
<dbReference type="AlphaFoldDB" id="A0AAV7XEH7"/>
<name>A0AAV7XEH7_9NEOP</name>
<accession>A0AAV7XEH7</accession>
<dbReference type="Gene3D" id="2.60.40.10">
    <property type="entry name" value="Immunoglobulins"/>
    <property type="match status" value="1"/>
</dbReference>
<feature type="region of interest" description="Disordered" evidence="1">
    <location>
        <begin position="101"/>
        <end position="126"/>
    </location>
</feature>
<dbReference type="EMBL" id="JAPTSV010000009">
    <property type="protein sequence ID" value="KAJ1524431.1"/>
    <property type="molecule type" value="Genomic_DNA"/>
</dbReference>
<evidence type="ECO:0000313" key="2">
    <source>
        <dbReference type="EMBL" id="KAJ1524431.1"/>
    </source>
</evidence>
<sequence length="160" mass="18930">MAAHLDATYLQPLYWDFNGTFHLSKFDDFDHTAFDGKVRHDDLNELKATTPAPPWLPKGPDKGKSSKELPQFDSNLVTNVTVQLGENAYLRCRVRNLGEHKVSRGSYSKRGRNTRKQSRKNKSPYRKFRKFYEKNKYMERNFFVSFRHRSHKNPPFFNKN</sequence>
<dbReference type="Proteomes" id="UP001075354">
    <property type="component" value="Chromosome 9"/>
</dbReference>
<keyword evidence="3" id="KW-1185">Reference proteome</keyword>
<proteinExistence type="predicted"/>
<reference evidence="2" key="1">
    <citation type="submission" date="2022-12" db="EMBL/GenBank/DDBJ databases">
        <title>Chromosome-level genome assembly of the bean flower thrips Megalurothrips usitatus.</title>
        <authorList>
            <person name="Ma L."/>
            <person name="Liu Q."/>
            <person name="Li H."/>
            <person name="Cai W."/>
        </authorList>
    </citation>
    <scope>NUCLEOTIDE SEQUENCE</scope>
    <source>
        <strain evidence="2">Cailab_2022a</strain>
    </source>
</reference>
<evidence type="ECO:0008006" key="4">
    <source>
        <dbReference type="Google" id="ProtNLM"/>
    </source>
</evidence>
<evidence type="ECO:0000313" key="3">
    <source>
        <dbReference type="Proteomes" id="UP001075354"/>
    </source>
</evidence>